<organism evidence="1 2">
    <name type="scientific">Araneus ventricosus</name>
    <name type="common">Orbweaver spider</name>
    <name type="synonym">Epeira ventricosa</name>
    <dbReference type="NCBI Taxonomy" id="182803"/>
    <lineage>
        <taxon>Eukaryota</taxon>
        <taxon>Metazoa</taxon>
        <taxon>Ecdysozoa</taxon>
        <taxon>Arthropoda</taxon>
        <taxon>Chelicerata</taxon>
        <taxon>Arachnida</taxon>
        <taxon>Araneae</taxon>
        <taxon>Araneomorphae</taxon>
        <taxon>Entelegynae</taxon>
        <taxon>Araneoidea</taxon>
        <taxon>Araneidae</taxon>
        <taxon>Araneus</taxon>
    </lineage>
</organism>
<protein>
    <submittedName>
        <fullName evidence="1">Uncharacterized protein</fullName>
    </submittedName>
</protein>
<evidence type="ECO:0000313" key="2">
    <source>
        <dbReference type="Proteomes" id="UP000499080"/>
    </source>
</evidence>
<accession>A0A4Y2I4N7</accession>
<evidence type="ECO:0000313" key="1">
    <source>
        <dbReference type="EMBL" id="GBM72618.1"/>
    </source>
</evidence>
<name>A0A4Y2I4N7_ARAVE</name>
<feature type="non-terminal residue" evidence="1">
    <location>
        <position position="55"/>
    </location>
</feature>
<dbReference type="EMBL" id="BGPR01002389">
    <property type="protein sequence ID" value="GBM72618.1"/>
    <property type="molecule type" value="Genomic_DNA"/>
</dbReference>
<comment type="caution">
    <text evidence="1">The sequence shown here is derived from an EMBL/GenBank/DDBJ whole genome shotgun (WGS) entry which is preliminary data.</text>
</comment>
<reference evidence="1 2" key="1">
    <citation type="journal article" date="2019" name="Sci. Rep.">
        <title>Orb-weaving spider Araneus ventricosus genome elucidates the spidroin gene catalogue.</title>
        <authorList>
            <person name="Kono N."/>
            <person name="Nakamura H."/>
            <person name="Ohtoshi R."/>
            <person name="Moran D.A.P."/>
            <person name="Shinohara A."/>
            <person name="Yoshida Y."/>
            <person name="Fujiwara M."/>
            <person name="Mori M."/>
            <person name="Tomita M."/>
            <person name="Arakawa K."/>
        </authorList>
    </citation>
    <scope>NUCLEOTIDE SEQUENCE [LARGE SCALE GENOMIC DNA]</scope>
</reference>
<proteinExistence type="predicted"/>
<dbReference type="Proteomes" id="UP000499080">
    <property type="component" value="Unassembled WGS sequence"/>
</dbReference>
<gene>
    <name evidence="1" type="ORF">AVEN_87968_1</name>
</gene>
<keyword evidence="2" id="KW-1185">Reference proteome</keyword>
<sequence length="55" mass="6320">MTFCLVLLPVDGAAKSFDFPEKNERQCDFSLRARRLAGFPLTLRINLVMLSELYI</sequence>
<dbReference type="AlphaFoldDB" id="A0A4Y2I4N7"/>